<dbReference type="InterPro" id="IPR036390">
    <property type="entry name" value="WH_DNA-bd_sf"/>
</dbReference>
<dbReference type="Pfam" id="PF00126">
    <property type="entry name" value="HTH_1"/>
    <property type="match status" value="1"/>
</dbReference>
<organism evidence="2 3">
    <name type="scientific">Blautia faecicola</name>
    <dbReference type="NCBI Taxonomy" id="2509240"/>
    <lineage>
        <taxon>Bacteria</taxon>
        <taxon>Bacillati</taxon>
        <taxon>Bacillota</taxon>
        <taxon>Clostridia</taxon>
        <taxon>Lachnospirales</taxon>
        <taxon>Lachnospiraceae</taxon>
        <taxon>Blautia</taxon>
    </lineage>
</organism>
<dbReference type="RefSeq" id="WP_129257331.1">
    <property type="nucleotide sequence ID" value="NZ_SDKC01000001.1"/>
</dbReference>
<reference evidence="2 3" key="1">
    <citation type="submission" date="2019-01" db="EMBL/GenBank/DDBJ databases">
        <title>Blautia sp. nov. KGMB01111 isolated human feces.</title>
        <authorList>
            <person name="Park J.-E."/>
            <person name="Kim J.-S."/>
            <person name="Park S.-H."/>
        </authorList>
    </citation>
    <scope>NUCLEOTIDE SEQUENCE [LARGE SCALE GENOMIC DNA]</scope>
    <source>
        <strain evidence="2 3">KGMB01111</strain>
    </source>
</reference>
<dbReference type="Gene3D" id="1.10.10.10">
    <property type="entry name" value="Winged helix-like DNA-binding domain superfamily/Winged helix DNA-binding domain"/>
    <property type="match status" value="1"/>
</dbReference>
<dbReference type="SUPFAM" id="SSF46785">
    <property type="entry name" value="Winged helix' DNA-binding domain"/>
    <property type="match status" value="1"/>
</dbReference>
<gene>
    <name evidence="2" type="ORF">ETP43_05565</name>
</gene>
<dbReference type="PANTHER" id="PTHR30432">
    <property type="entry name" value="TRANSCRIPTIONAL REGULATOR MODE"/>
    <property type="match status" value="1"/>
</dbReference>
<accession>A0A4Q1RGG6</accession>
<keyword evidence="3" id="KW-1185">Reference proteome</keyword>
<dbReference type="InterPro" id="IPR036388">
    <property type="entry name" value="WH-like_DNA-bd_sf"/>
</dbReference>
<dbReference type="AlphaFoldDB" id="A0A4Q1RGG6"/>
<proteinExistence type="predicted"/>
<comment type="caution">
    <text evidence="2">The sequence shown here is derived from an EMBL/GenBank/DDBJ whole genome shotgun (WGS) entry which is preliminary data.</text>
</comment>
<dbReference type="InterPro" id="IPR000847">
    <property type="entry name" value="LysR_HTH_N"/>
</dbReference>
<evidence type="ECO:0000259" key="1">
    <source>
        <dbReference type="Pfam" id="PF00126"/>
    </source>
</evidence>
<feature type="domain" description="HTH lysR-type" evidence="1">
    <location>
        <begin position="28"/>
        <end position="86"/>
    </location>
</feature>
<evidence type="ECO:0000313" key="3">
    <source>
        <dbReference type="Proteomes" id="UP000290106"/>
    </source>
</evidence>
<dbReference type="EMBL" id="SDKC01000001">
    <property type="protein sequence ID" value="RXS74731.1"/>
    <property type="molecule type" value="Genomic_DNA"/>
</dbReference>
<name>A0A4Q1RGG6_9FIRM</name>
<dbReference type="PANTHER" id="PTHR30432:SF1">
    <property type="entry name" value="DNA-BINDING TRANSCRIPTIONAL DUAL REGULATOR MODE"/>
    <property type="match status" value="1"/>
</dbReference>
<dbReference type="GO" id="GO:0003700">
    <property type="term" value="F:DNA-binding transcription factor activity"/>
    <property type="evidence" value="ECO:0007669"/>
    <property type="project" value="InterPro"/>
</dbReference>
<dbReference type="OrthoDB" id="285216at2"/>
<dbReference type="Proteomes" id="UP000290106">
    <property type="component" value="Unassembled WGS sequence"/>
</dbReference>
<sequence>MEENELHYHMKVRVFRKEGAFGPGVAELMRHVEETGSLSEACRCMGMAYSKGWRIMKHAEEDLGFTLMEGSRGGSRGGRTMLTGEGKDFLRRYEMFMDELNQNAKKAFVKYFQK</sequence>
<protein>
    <submittedName>
        <fullName evidence="2">LysR family transcriptional regulator</fullName>
    </submittedName>
</protein>
<dbReference type="InterPro" id="IPR051815">
    <property type="entry name" value="Molybdate_resp_trans_reg"/>
</dbReference>
<evidence type="ECO:0000313" key="2">
    <source>
        <dbReference type="EMBL" id="RXS74731.1"/>
    </source>
</evidence>